<protein>
    <submittedName>
        <fullName evidence="7">AcrR family transcriptional regulator</fullName>
    </submittedName>
</protein>
<evidence type="ECO:0000313" key="8">
    <source>
        <dbReference type="Proteomes" id="UP000287533"/>
    </source>
</evidence>
<keyword evidence="1" id="KW-0805">Transcription regulation</keyword>
<accession>A0A430FNK2</accession>
<dbReference type="InterPro" id="IPR036271">
    <property type="entry name" value="Tet_transcr_reg_TetR-rel_C_sf"/>
</dbReference>
<feature type="region of interest" description="Disordered" evidence="5">
    <location>
        <begin position="1"/>
        <end position="21"/>
    </location>
</feature>
<dbReference type="Proteomes" id="UP000287533">
    <property type="component" value="Unassembled WGS sequence"/>
</dbReference>
<comment type="caution">
    <text evidence="7">The sequence shown here is derived from an EMBL/GenBank/DDBJ whole genome shotgun (WGS) entry which is preliminary data.</text>
</comment>
<dbReference type="SUPFAM" id="SSF48498">
    <property type="entry name" value="Tetracyclin repressor-like, C-terminal domain"/>
    <property type="match status" value="1"/>
</dbReference>
<evidence type="ECO:0000256" key="5">
    <source>
        <dbReference type="SAM" id="MobiDB-lite"/>
    </source>
</evidence>
<reference evidence="7 8" key="1">
    <citation type="submission" date="2018-09" db="EMBL/GenBank/DDBJ databases">
        <title>Characterization of the phylogenetic diversity of five novel species belonging to the genus Bifidobacterium.</title>
        <authorList>
            <person name="Lugli G.A."/>
            <person name="Duranti S."/>
            <person name="Milani C."/>
        </authorList>
    </citation>
    <scope>NUCLEOTIDE SEQUENCE [LARGE SCALE GENOMIC DNA]</scope>
    <source>
        <strain evidence="7 8">2034B</strain>
    </source>
</reference>
<evidence type="ECO:0000256" key="3">
    <source>
        <dbReference type="ARBA" id="ARBA00023163"/>
    </source>
</evidence>
<dbReference type="Pfam" id="PF00440">
    <property type="entry name" value="TetR_N"/>
    <property type="match status" value="1"/>
</dbReference>
<keyword evidence="8" id="KW-1185">Reference proteome</keyword>
<dbReference type="InterPro" id="IPR001647">
    <property type="entry name" value="HTH_TetR"/>
</dbReference>
<dbReference type="GO" id="GO:0003700">
    <property type="term" value="F:DNA-binding transcription factor activity"/>
    <property type="evidence" value="ECO:0007669"/>
    <property type="project" value="TreeGrafter"/>
</dbReference>
<dbReference type="AlphaFoldDB" id="A0A430FNK2"/>
<dbReference type="PROSITE" id="PS50977">
    <property type="entry name" value="HTH_TETR_2"/>
    <property type="match status" value="1"/>
</dbReference>
<proteinExistence type="predicted"/>
<dbReference type="PRINTS" id="PR00455">
    <property type="entry name" value="HTHTETR"/>
</dbReference>
<dbReference type="EMBL" id="QXGL01000001">
    <property type="protein sequence ID" value="RSX54396.1"/>
    <property type="molecule type" value="Genomic_DNA"/>
</dbReference>
<sequence>MSTTNDNRRDTDVRGADTRSTDAQIADMRDAAHTNDSDRLNAILDATIEYFGRLGYYGTSLQRIADAVGLTKAGVLHYAGSKEGLLSLVLTERYDRETESITESMVTEERPLIANMWRRTVAVNNHRPALVHMFSTLSAEALDPGHPAHEYFARREQSIVSNAMNINWQVPDGVNVQHVLQAGFSMMDGLQLRWLRSPGQDLNAMWAECEDALLPLPLWEGYR</sequence>
<dbReference type="PANTHER" id="PTHR30055:SF234">
    <property type="entry name" value="HTH-TYPE TRANSCRIPTIONAL REGULATOR BETI"/>
    <property type="match status" value="1"/>
</dbReference>
<evidence type="ECO:0000259" key="6">
    <source>
        <dbReference type="PROSITE" id="PS50977"/>
    </source>
</evidence>
<feature type="DNA-binding region" description="H-T-H motif" evidence="4">
    <location>
        <begin position="60"/>
        <end position="79"/>
    </location>
</feature>
<name>A0A430FNK2_9BIFI</name>
<dbReference type="InterPro" id="IPR050109">
    <property type="entry name" value="HTH-type_TetR-like_transc_reg"/>
</dbReference>
<dbReference type="Gene3D" id="1.10.357.10">
    <property type="entry name" value="Tetracycline Repressor, domain 2"/>
    <property type="match status" value="1"/>
</dbReference>
<dbReference type="PANTHER" id="PTHR30055">
    <property type="entry name" value="HTH-TYPE TRANSCRIPTIONAL REGULATOR RUTR"/>
    <property type="match status" value="1"/>
</dbReference>
<evidence type="ECO:0000256" key="4">
    <source>
        <dbReference type="PROSITE-ProRule" id="PRU00335"/>
    </source>
</evidence>
<evidence type="ECO:0000256" key="1">
    <source>
        <dbReference type="ARBA" id="ARBA00023015"/>
    </source>
</evidence>
<dbReference type="GO" id="GO:0000976">
    <property type="term" value="F:transcription cis-regulatory region binding"/>
    <property type="evidence" value="ECO:0007669"/>
    <property type="project" value="TreeGrafter"/>
</dbReference>
<gene>
    <name evidence="7" type="ORF">D2E25_0704</name>
</gene>
<dbReference type="SUPFAM" id="SSF46689">
    <property type="entry name" value="Homeodomain-like"/>
    <property type="match status" value="1"/>
</dbReference>
<keyword evidence="3" id="KW-0804">Transcription</keyword>
<evidence type="ECO:0000256" key="2">
    <source>
        <dbReference type="ARBA" id="ARBA00023125"/>
    </source>
</evidence>
<feature type="domain" description="HTH tetR-type" evidence="6">
    <location>
        <begin position="37"/>
        <end position="97"/>
    </location>
</feature>
<feature type="compositionally biased region" description="Basic and acidic residues" evidence="5">
    <location>
        <begin position="1"/>
        <end position="20"/>
    </location>
</feature>
<evidence type="ECO:0000313" key="7">
    <source>
        <dbReference type="EMBL" id="RSX54396.1"/>
    </source>
</evidence>
<organism evidence="7 8">
    <name type="scientific">Bifidobacterium goeldii</name>
    <dbReference type="NCBI Taxonomy" id="2306975"/>
    <lineage>
        <taxon>Bacteria</taxon>
        <taxon>Bacillati</taxon>
        <taxon>Actinomycetota</taxon>
        <taxon>Actinomycetes</taxon>
        <taxon>Bifidobacteriales</taxon>
        <taxon>Bifidobacteriaceae</taxon>
        <taxon>Bifidobacterium</taxon>
    </lineage>
</organism>
<keyword evidence="2 4" id="KW-0238">DNA-binding</keyword>
<dbReference type="InterPro" id="IPR009057">
    <property type="entry name" value="Homeodomain-like_sf"/>
</dbReference>